<dbReference type="EMBL" id="AMZN01000087">
    <property type="protein sequence ID" value="ELR68945.1"/>
    <property type="molecule type" value="Genomic_DNA"/>
</dbReference>
<dbReference type="OrthoDB" id="820155at2"/>
<sequence>MKAKNIYSKALLGLSAIILLFSCVDDFEDANPARQLDAPFLKLTASDESAVGGDVVDFTVSVIDAPGVISDVEVSTTNDLGTVVINKSSIVGKEKGSFTVSVTMPFNYSGDFEVTIKAIDSQKDTETGEVSPKSTSVSAVVELDYKFAEPDFVVALADADGLLYSGESTDFTITVNSVPSGGVASISIVGVGGVVDFDQADIDALIGKSTGVITGTFTAGGNTTDGGVSVFIKDELQEVITNKVADIDVVCPAEIDMAGTYRAISHGVTRTGVEYHALEATVTLTKTNDGQYALDDNSFGEYPQIRGVAKSAGSLNICGSTVTPISGAFFQHKGTATIDGADVTIDIEWVNSAGDQGVTRLIRQ</sequence>
<organism evidence="2 3">
    <name type="scientific">Fulvivirga imtechensis AK7</name>
    <dbReference type="NCBI Taxonomy" id="1237149"/>
    <lineage>
        <taxon>Bacteria</taxon>
        <taxon>Pseudomonadati</taxon>
        <taxon>Bacteroidota</taxon>
        <taxon>Cytophagia</taxon>
        <taxon>Cytophagales</taxon>
        <taxon>Fulvivirgaceae</taxon>
        <taxon>Fulvivirga</taxon>
    </lineage>
</organism>
<evidence type="ECO:0000313" key="3">
    <source>
        <dbReference type="Proteomes" id="UP000011135"/>
    </source>
</evidence>
<reference evidence="2 3" key="1">
    <citation type="submission" date="2012-12" db="EMBL/GenBank/DDBJ databases">
        <title>Genome assembly of Fulvivirga imtechensis AK7.</title>
        <authorList>
            <person name="Nupur N."/>
            <person name="Khatri I."/>
            <person name="Kumar R."/>
            <person name="Subramanian S."/>
            <person name="Pinnaka A."/>
        </authorList>
    </citation>
    <scope>NUCLEOTIDE SEQUENCE [LARGE SCALE GENOMIC DNA]</scope>
    <source>
        <strain evidence="2 3">AK7</strain>
    </source>
</reference>
<dbReference type="PROSITE" id="PS51257">
    <property type="entry name" value="PROKAR_LIPOPROTEIN"/>
    <property type="match status" value="1"/>
</dbReference>
<keyword evidence="3" id="KW-1185">Reference proteome</keyword>
<dbReference type="AlphaFoldDB" id="L8JJG9"/>
<comment type="caution">
    <text evidence="2">The sequence shown here is derived from an EMBL/GenBank/DDBJ whole genome shotgun (WGS) entry which is preliminary data.</text>
</comment>
<dbReference type="RefSeq" id="WP_009582746.1">
    <property type="nucleotide sequence ID" value="NZ_AMZN01000087.1"/>
</dbReference>
<feature type="signal peptide" evidence="1">
    <location>
        <begin position="1"/>
        <end position="26"/>
    </location>
</feature>
<proteinExistence type="predicted"/>
<evidence type="ECO:0000313" key="2">
    <source>
        <dbReference type="EMBL" id="ELR68945.1"/>
    </source>
</evidence>
<name>L8JJG9_9BACT</name>
<dbReference type="Proteomes" id="UP000011135">
    <property type="component" value="Unassembled WGS sequence"/>
</dbReference>
<evidence type="ECO:0000256" key="1">
    <source>
        <dbReference type="SAM" id="SignalP"/>
    </source>
</evidence>
<gene>
    <name evidence="2" type="ORF">C900_05638</name>
</gene>
<dbReference type="STRING" id="1237149.C900_05638"/>
<accession>L8JJG9</accession>
<feature type="chain" id="PRO_5003993103" evidence="1">
    <location>
        <begin position="27"/>
        <end position="364"/>
    </location>
</feature>
<protein>
    <submittedName>
        <fullName evidence="2">Uncharacterized protein</fullName>
    </submittedName>
</protein>
<keyword evidence="1" id="KW-0732">Signal</keyword>